<dbReference type="RefSeq" id="WP_188748862.1">
    <property type="nucleotide sequence ID" value="NZ_BMIK01000003.1"/>
</dbReference>
<evidence type="ECO:0000259" key="1">
    <source>
        <dbReference type="PROSITE" id="PS50995"/>
    </source>
</evidence>
<proteinExistence type="predicted"/>
<dbReference type="Proteomes" id="UP000597338">
    <property type="component" value="Unassembled WGS sequence"/>
</dbReference>
<dbReference type="Gene3D" id="1.10.10.10">
    <property type="entry name" value="Winged helix-like DNA-binding domain superfamily/Winged helix DNA-binding domain"/>
    <property type="match status" value="1"/>
</dbReference>
<dbReference type="InterPro" id="IPR036390">
    <property type="entry name" value="WH_DNA-bd_sf"/>
</dbReference>
<dbReference type="InterPro" id="IPR036388">
    <property type="entry name" value="WH-like_DNA-bd_sf"/>
</dbReference>
<dbReference type="PANTHER" id="PTHR33164">
    <property type="entry name" value="TRANSCRIPTIONAL REGULATOR, MARR FAMILY"/>
    <property type="match status" value="1"/>
</dbReference>
<name>A0ABQ1LGT6_9SPHI</name>
<accession>A0ABQ1LGT6</accession>
<evidence type="ECO:0000313" key="2">
    <source>
        <dbReference type="EMBL" id="GGC23008.1"/>
    </source>
</evidence>
<dbReference type="PANTHER" id="PTHR33164:SF106">
    <property type="entry name" value="TRANSCRIPTIONAL REGULATORY PROTEIN"/>
    <property type="match status" value="1"/>
</dbReference>
<protein>
    <submittedName>
        <fullName evidence="2">MarR family transcriptional regulator</fullName>
    </submittedName>
</protein>
<feature type="domain" description="HTH marR-type" evidence="1">
    <location>
        <begin position="7"/>
        <end position="144"/>
    </location>
</feature>
<dbReference type="PROSITE" id="PS50995">
    <property type="entry name" value="HTH_MARR_2"/>
    <property type="match status" value="1"/>
</dbReference>
<comment type="caution">
    <text evidence="2">The sequence shown here is derived from an EMBL/GenBank/DDBJ whole genome shotgun (WGS) entry which is preliminary data.</text>
</comment>
<sequence>MKTSKHKSELIREVNAACREMSTATVLFHQSLAQHVGISGADHKYLDILLRKGAMSAIRLAKYAGLTAGAITGIVDRLEKMALVKREADPKDRRKIVIAPQVERINQLFGSQLSSLIQENETFHDKYSLSELVFIKEYLENITALVTRKTRELTGE</sequence>
<dbReference type="SUPFAM" id="SSF46785">
    <property type="entry name" value="Winged helix' DNA-binding domain"/>
    <property type="match status" value="1"/>
</dbReference>
<reference evidence="3" key="1">
    <citation type="journal article" date="2019" name="Int. J. Syst. Evol. Microbiol.">
        <title>The Global Catalogue of Microorganisms (GCM) 10K type strain sequencing project: providing services to taxonomists for standard genome sequencing and annotation.</title>
        <authorList>
            <consortium name="The Broad Institute Genomics Platform"/>
            <consortium name="The Broad Institute Genome Sequencing Center for Infectious Disease"/>
            <person name="Wu L."/>
            <person name="Ma J."/>
        </authorList>
    </citation>
    <scope>NUCLEOTIDE SEQUENCE [LARGE SCALE GENOMIC DNA]</scope>
    <source>
        <strain evidence="3">CGMCC 1.15342</strain>
    </source>
</reference>
<dbReference type="Pfam" id="PF01047">
    <property type="entry name" value="MarR"/>
    <property type="match status" value="1"/>
</dbReference>
<keyword evidence="3" id="KW-1185">Reference proteome</keyword>
<dbReference type="InterPro" id="IPR039422">
    <property type="entry name" value="MarR/SlyA-like"/>
</dbReference>
<dbReference type="SMART" id="SM00347">
    <property type="entry name" value="HTH_MARR"/>
    <property type="match status" value="1"/>
</dbReference>
<evidence type="ECO:0000313" key="3">
    <source>
        <dbReference type="Proteomes" id="UP000597338"/>
    </source>
</evidence>
<gene>
    <name evidence="2" type="primary">marR</name>
    <name evidence="2" type="ORF">GCM10011386_13610</name>
</gene>
<organism evidence="2 3">
    <name type="scientific">Parapedobacter defluvii</name>
    <dbReference type="NCBI Taxonomy" id="2045106"/>
    <lineage>
        <taxon>Bacteria</taxon>
        <taxon>Pseudomonadati</taxon>
        <taxon>Bacteroidota</taxon>
        <taxon>Sphingobacteriia</taxon>
        <taxon>Sphingobacteriales</taxon>
        <taxon>Sphingobacteriaceae</taxon>
        <taxon>Parapedobacter</taxon>
    </lineage>
</organism>
<dbReference type="InterPro" id="IPR000835">
    <property type="entry name" value="HTH_MarR-typ"/>
</dbReference>
<dbReference type="EMBL" id="BMIK01000003">
    <property type="protein sequence ID" value="GGC23008.1"/>
    <property type="molecule type" value="Genomic_DNA"/>
</dbReference>